<accession>A0A0F6YK36</accession>
<organism evidence="1 2">
    <name type="scientific">Sandaracinus amylolyticus</name>
    <dbReference type="NCBI Taxonomy" id="927083"/>
    <lineage>
        <taxon>Bacteria</taxon>
        <taxon>Pseudomonadati</taxon>
        <taxon>Myxococcota</taxon>
        <taxon>Polyangia</taxon>
        <taxon>Polyangiales</taxon>
        <taxon>Sandaracinaceae</taxon>
        <taxon>Sandaracinus</taxon>
    </lineage>
</organism>
<dbReference type="EMBL" id="CP011125">
    <property type="protein sequence ID" value="AKF07651.1"/>
    <property type="molecule type" value="Genomic_DNA"/>
</dbReference>
<dbReference type="AlphaFoldDB" id="A0A0F6YK36"/>
<dbReference type="KEGG" id="samy:DB32_004800"/>
<proteinExistence type="predicted"/>
<sequence length="431" mass="47127">MDTYGMTSRSIALGGAVTADVADISANYYNPAGLVRGEHVRVGIGWLGVHHELGIDDHDSNVDSVHGLTAGLVVPGNIDGFRFAFGVGVHLNDERISRTRSLPRSRPRWEFYDNRPHRTYLATHLAVRPVDWLLIGGGISFLSYARNELSIRGDIDVLRPDVGSRVEHEVSADLTTIRYPQVGIQIVPMPELSFGIVYRGEFALSNELIAEVGSPGETSSTRLLVGDVSIPGYFHLVSESVNAFVPQQISLAGSWTPIPELRISAELTWVNWSAYVSPIGRADILLSIRVPPELQDTIFVPDMISGSTPVAASFSDRFVPRIGVEGIAAREHGLEVTVRGGAFYEASPVPEQRGVSNLVDTDRLALSLGSGLRLDQLRPLIDGWIAFDLHLQWSILPERTTRKSSPVDPVGDWRAGGWFFSGGLSMEIAFR</sequence>
<evidence type="ECO:0008006" key="3">
    <source>
        <dbReference type="Google" id="ProtNLM"/>
    </source>
</evidence>
<keyword evidence="2" id="KW-1185">Reference proteome</keyword>
<name>A0A0F6YK36_9BACT</name>
<evidence type="ECO:0000313" key="2">
    <source>
        <dbReference type="Proteomes" id="UP000034883"/>
    </source>
</evidence>
<evidence type="ECO:0000313" key="1">
    <source>
        <dbReference type="EMBL" id="AKF07651.1"/>
    </source>
</evidence>
<protein>
    <recommendedName>
        <fullName evidence="3">Long-chain fatty acid transport protein</fullName>
    </recommendedName>
</protein>
<dbReference type="SUPFAM" id="SSF56935">
    <property type="entry name" value="Porins"/>
    <property type="match status" value="1"/>
</dbReference>
<reference evidence="1 2" key="1">
    <citation type="submission" date="2015-03" db="EMBL/GenBank/DDBJ databases">
        <title>Genome assembly of Sandaracinus amylolyticus DSM 53668.</title>
        <authorList>
            <person name="Sharma G."/>
            <person name="Subramanian S."/>
        </authorList>
    </citation>
    <scope>NUCLEOTIDE SEQUENCE [LARGE SCALE GENOMIC DNA]</scope>
    <source>
        <strain evidence="1 2">DSM 53668</strain>
    </source>
</reference>
<dbReference type="Proteomes" id="UP000034883">
    <property type="component" value="Chromosome"/>
</dbReference>
<dbReference type="Gene3D" id="2.40.160.60">
    <property type="entry name" value="Outer membrane protein transport protein (OMPP1/FadL/TodX)"/>
    <property type="match status" value="1"/>
</dbReference>
<dbReference type="STRING" id="927083.DB32_004800"/>
<gene>
    <name evidence="1" type="ORF">DB32_004800</name>
</gene>